<dbReference type="SUPFAM" id="SSF49785">
    <property type="entry name" value="Galactose-binding domain-like"/>
    <property type="match status" value="1"/>
</dbReference>
<gene>
    <name evidence="1" type="ORF">TTHERM_00242330</name>
</gene>
<dbReference type="eggNOG" id="ENOG502STNX">
    <property type="taxonomic scope" value="Eukaryota"/>
</dbReference>
<evidence type="ECO:0000313" key="2">
    <source>
        <dbReference type="Proteomes" id="UP000009168"/>
    </source>
</evidence>
<dbReference type="EMBL" id="GG662443">
    <property type="protein sequence ID" value="EAS04711.1"/>
    <property type="molecule type" value="Genomic_DNA"/>
</dbReference>
<sequence length="171" mass="20286">MIKTSGFGNQFTDQYEDYESKFTEIPYTPIYKEYDEYKKEFCQYTNRNHSWKTALFQQQNILLDLHEMTNVKYLVIDDFKYGCEMTISLSEFKSGPYIPIFEKKYFCRSTEKRINLSSLPCRYIQINVSKGVHVHIQSIRIIGIKSNELATELGLDFFKVMVSGPQRIMYK</sequence>
<proteinExistence type="predicted"/>
<dbReference type="InterPro" id="IPR008979">
    <property type="entry name" value="Galactose-bd-like_sf"/>
</dbReference>
<dbReference type="AlphaFoldDB" id="I7MIS8"/>
<dbReference type="Proteomes" id="UP000009168">
    <property type="component" value="Unassembled WGS sequence"/>
</dbReference>
<dbReference type="RefSeq" id="XP_001024956.1">
    <property type="nucleotide sequence ID" value="XM_001024956.1"/>
</dbReference>
<dbReference type="KEGG" id="tet:TTHERM_00242330"/>
<dbReference type="InParanoid" id="I7MIS8"/>
<name>I7MIS8_TETTS</name>
<dbReference type="GeneID" id="7846796"/>
<keyword evidence="2" id="KW-1185">Reference proteome</keyword>
<dbReference type="OMA" id="CNVRYLL"/>
<reference evidence="2" key="1">
    <citation type="journal article" date="2006" name="PLoS Biol.">
        <title>Macronuclear genome sequence of the ciliate Tetrahymena thermophila, a model eukaryote.</title>
        <authorList>
            <person name="Eisen J.A."/>
            <person name="Coyne R.S."/>
            <person name="Wu M."/>
            <person name="Wu D."/>
            <person name="Thiagarajan M."/>
            <person name="Wortman J.R."/>
            <person name="Badger J.H."/>
            <person name="Ren Q."/>
            <person name="Amedeo P."/>
            <person name="Jones K.M."/>
            <person name="Tallon L.J."/>
            <person name="Delcher A.L."/>
            <person name="Salzberg S.L."/>
            <person name="Silva J.C."/>
            <person name="Haas B.J."/>
            <person name="Majoros W.H."/>
            <person name="Farzad M."/>
            <person name="Carlton J.M."/>
            <person name="Smith R.K. Jr."/>
            <person name="Garg J."/>
            <person name="Pearlman R.E."/>
            <person name="Karrer K.M."/>
            <person name="Sun L."/>
            <person name="Manning G."/>
            <person name="Elde N.C."/>
            <person name="Turkewitz A.P."/>
            <person name="Asai D.J."/>
            <person name="Wilkes D.E."/>
            <person name="Wang Y."/>
            <person name="Cai H."/>
            <person name="Collins K."/>
            <person name="Stewart B.A."/>
            <person name="Lee S.R."/>
            <person name="Wilamowska K."/>
            <person name="Weinberg Z."/>
            <person name="Ruzzo W.L."/>
            <person name="Wloga D."/>
            <person name="Gaertig J."/>
            <person name="Frankel J."/>
            <person name="Tsao C.-C."/>
            <person name="Gorovsky M.A."/>
            <person name="Keeling P.J."/>
            <person name="Waller R.F."/>
            <person name="Patron N.J."/>
            <person name="Cherry J.M."/>
            <person name="Stover N.A."/>
            <person name="Krieger C.J."/>
            <person name="del Toro C."/>
            <person name="Ryder H.F."/>
            <person name="Williamson S.C."/>
            <person name="Barbeau R.A."/>
            <person name="Hamilton E.P."/>
            <person name="Orias E."/>
        </authorList>
    </citation>
    <scope>NUCLEOTIDE SEQUENCE [LARGE SCALE GENOMIC DNA]</scope>
    <source>
        <strain evidence="2">SB210</strain>
    </source>
</reference>
<protein>
    <submittedName>
        <fullName evidence="1">Uncharacterized protein</fullName>
    </submittedName>
</protein>
<organism evidence="1 2">
    <name type="scientific">Tetrahymena thermophila (strain SB210)</name>
    <dbReference type="NCBI Taxonomy" id="312017"/>
    <lineage>
        <taxon>Eukaryota</taxon>
        <taxon>Sar</taxon>
        <taxon>Alveolata</taxon>
        <taxon>Ciliophora</taxon>
        <taxon>Intramacronucleata</taxon>
        <taxon>Oligohymenophorea</taxon>
        <taxon>Hymenostomatida</taxon>
        <taxon>Tetrahymenina</taxon>
        <taxon>Tetrahymenidae</taxon>
        <taxon>Tetrahymena</taxon>
    </lineage>
</organism>
<dbReference type="OrthoDB" id="282916at2759"/>
<accession>I7MIS8</accession>
<dbReference type="HOGENOM" id="CLU_1725862_0_0_1"/>
<evidence type="ECO:0000313" key="1">
    <source>
        <dbReference type="EMBL" id="EAS04711.1"/>
    </source>
</evidence>